<reference evidence="9 10" key="1">
    <citation type="submission" date="2018-08" db="EMBL/GenBank/DDBJ databases">
        <title>Complete genome sequence of JP2-74.</title>
        <authorList>
            <person name="Wu L."/>
        </authorList>
    </citation>
    <scope>NUCLEOTIDE SEQUENCE [LARGE SCALE GENOMIC DNA]</scope>
    <source>
        <strain evidence="9 10">JP2-74</strain>
    </source>
</reference>
<feature type="site" description="Increases basicity of active site His" evidence="5">
    <location>
        <position position="145"/>
    </location>
</feature>
<dbReference type="InterPro" id="IPR041561">
    <property type="entry name" value="PglD_N"/>
</dbReference>
<dbReference type="CDD" id="cd03360">
    <property type="entry name" value="LbH_AT_putative"/>
    <property type="match status" value="1"/>
</dbReference>
<evidence type="ECO:0000256" key="2">
    <source>
        <dbReference type="ARBA" id="ARBA00022679"/>
    </source>
</evidence>
<evidence type="ECO:0000313" key="10">
    <source>
        <dbReference type="Proteomes" id="UP000259465"/>
    </source>
</evidence>
<keyword evidence="10" id="KW-1185">Reference proteome</keyword>
<dbReference type="Pfam" id="PF00132">
    <property type="entry name" value="Hexapep"/>
    <property type="match status" value="2"/>
</dbReference>
<dbReference type="InterPro" id="IPR011004">
    <property type="entry name" value="Trimer_LpxA-like_sf"/>
</dbReference>
<organism evidence="9 10">
    <name type="scientific">Chromobacterium rhizoryzae</name>
    <dbReference type="NCBI Taxonomy" id="1778675"/>
    <lineage>
        <taxon>Bacteria</taxon>
        <taxon>Pseudomonadati</taxon>
        <taxon>Pseudomonadota</taxon>
        <taxon>Betaproteobacteria</taxon>
        <taxon>Neisseriales</taxon>
        <taxon>Chromobacteriaceae</taxon>
        <taxon>Chromobacterium</taxon>
    </lineage>
</organism>
<proteinExistence type="inferred from homology"/>
<dbReference type="InterPro" id="IPR050179">
    <property type="entry name" value="Trans_hexapeptide_repeat"/>
</dbReference>
<evidence type="ECO:0000313" key="9">
    <source>
        <dbReference type="EMBL" id="AXT48971.1"/>
    </source>
</evidence>
<accession>A0AAD0WAS9</accession>
<dbReference type="Gene3D" id="3.40.50.20">
    <property type="match status" value="1"/>
</dbReference>
<feature type="domain" description="PglD N-terminal" evidence="8">
    <location>
        <begin position="9"/>
        <end position="76"/>
    </location>
</feature>
<dbReference type="PANTHER" id="PTHR43300:SF7">
    <property type="entry name" value="UDP-N-ACETYLBACILLOSAMINE N-ACETYLTRANSFERASE"/>
    <property type="match status" value="1"/>
</dbReference>
<dbReference type="NCBIfam" id="TIGR03570">
    <property type="entry name" value="NeuD_NnaD"/>
    <property type="match status" value="1"/>
</dbReference>
<feature type="active site" description="Proton acceptor" evidence="5">
    <location>
        <position position="144"/>
    </location>
</feature>
<dbReference type="Pfam" id="PF17836">
    <property type="entry name" value="PglD_N"/>
    <property type="match status" value="1"/>
</dbReference>
<dbReference type="KEGG" id="crz:D1345_23655"/>
<name>A0AAD0WAS9_9NEIS</name>
<evidence type="ECO:0000256" key="1">
    <source>
        <dbReference type="ARBA" id="ARBA00007274"/>
    </source>
</evidence>
<evidence type="ECO:0000256" key="5">
    <source>
        <dbReference type="PIRSR" id="PIRSR620019-1"/>
    </source>
</evidence>
<sequence length="217" mass="22615">MSSLMAESKLAMLAGGGHARVLLDTLESMGHHVSVVLDPFIAIGQHIYGVPVVGDENWLMGTSTSEFMLVNGVGSQPRSMLRKNVYDHAKQHGFTFATVVHSTTVIGREVILLEGAQVMAGTILQCSTRIGINTLINTGARIDHDCEVGDHAFIGPGTILCGGVRVEKQAYIGAGAVVLPGIVIGAGSIVGAGAIVTRDVEKGTLMMGNPAVKRGCV</sequence>
<dbReference type="GO" id="GO:0016746">
    <property type="term" value="F:acyltransferase activity"/>
    <property type="evidence" value="ECO:0007669"/>
    <property type="project" value="UniProtKB-KW"/>
</dbReference>
<evidence type="ECO:0000256" key="7">
    <source>
        <dbReference type="SAM" id="Phobius"/>
    </source>
</evidence>
<dbReference type="InterPro" id="IPR020019">
    <property type="entry name" value="AcTrfase_PglD-like"/>
</dbReference>
<evidence type="ECO:0000256" key="6">
    <source>
        <dbReference type="PIRSR" id="PIRSR620019-2"/>
    </source>
</evidence>
<dbReference type="AlphaFoldDB" id="A0AAD0WAS9"/>
<dbReference type="PANTHER" id="PTHR43300">
    <property type="entry name" value="ACETYLTRANSFERASE"/>
    <property type="match status" value="1"/>
</dbReference>
<dbReference type="Proteomes" id="UP000259465">
    <property type="component" value="Chromosome"/>
</dbReference>
<dbReference type="InterPro" id="IPR001451">
    <property type="entry name" value="Hexapep"/>
</dbReference>
<keyword evidence="4" id="KW-0012">Acyltransferase</keyword>
<keyword evidence="7" id="KW-1133">Transmembrane helix</keyword>
<feature type="transmembrane region" description="Helical" evidence="7">
    <location>
        <begin position="170"/>
        <end position="197"/>
    </location>
</feature>
<dbReference type="RefSeq" id="WP_107732993.1">
    <property type="nucleotide sequence ID" value="NZ_CP031968.1"/>
</dbReference>
<feature type="binding site" evidence="6">
    <location>
        <position position="74"/>
    </location>
    <ligand>
        <name>substrate</name>
    </ligand>
</feature>
<dbReference type="InterPro" id="IPR018357">
    <property type="entry name" value="Hexapep_transf_CS"/>
</dbReference>
<dbReference type="SUPFAM" id="SSF51161">
    <property type="entry name" value="Trimeric LpxA-like enzymes"/>
    <property type="match status" value="1"/>
</dbReference>
<keyword evidence="7" id="KW-0472">Membrane</keyword>
<gene>
    <name evidence="9" type="ORF">D1345_23655</name>
</gene>
<evidence type="ECO:0000256" key="3">
    <source>
        <dbReference type="ARBA" id="ARBA00022737"/>
    </source>
</evidence>
<dbReference type="PROSITE" id="PS00101">
    <property type="entry name" value="HEXAPEP_TRANSFERASES"/>
    <property type="match status" value="1"/>
</dbReference>
<keyword evidence="2" id="KW-0808">Transferase</keyword>
<dbReference type="EMBL" id="CP031968">
    <property type="protein sequence ID" value="AXT48971.1"/>
    <property type="molecule type" value="Genomic_DNA"/>
</dbReference>
<comment type="similarity">
    <text evidence="1">Belongs to the transferase hexapeptide repeat family.</text>
</comment>
<evidence type="ECO:0000256" key="4">
    <source>
        <dbReference type="ARBA" id="ARBA00023315"/>
    </source>
</evidence>
<evidence type="ECO:0000259" key="8">
    <source>
        <dbReference type="Pfam" id="PF17836"/>
    </source>
</evidence>
<protein>
    <submittedName>
        <fullName evidence="9">Acetyltransferase</fullName>
    </submittedName>
</protein>
<keyword evidence="3" id="KW-0677">Repeat</keyword>
<dbReference type="Gene3D" id="2.160.10.10">
    <property type="entry name" value="Hexapeptide repeat proteins"/>
    <property type="match status" value="1"/>
</dbReference>
<keyword evidence="7" id="KW-0812">Transmembrane</keyword>